<keyword evidence="4" id="KW-1185">Reference proteome</keyword>
<dbReference type="Pfam" id="PF00534">
    <property type="entry name" value="Glycos_transf_1"/>
    <property type="match status" value="1"/>
</dbReference>
<accession>E3GXG7</accession>
<dbReference type="HOGENOM" id="CLU_009583_2_2_2"/>
<dbReference type="AlphaFoldDB" id="E3GXG7"/>
<dbReference type="EMBL" id="CP002278">
    <property type="protein sequence ID" value="ADP76999.1"/>
    <property type="molecule type" value="Genomic_DNA"/>
</dbReference>
<dbReference type="PANTHER" id="PTHR45947">
    <property type="entry name" value="SULFOQUINOVOSYL TRANSFERASE SQD2"/>
    <property type="match status" value="1"/>
</dbReference>
<gene>
    <name evidence="3" type="ordered locus">Mfer_0196</name>
</gene>
<dbReference type="CDD" id="cd03801">
    <property type="entry name" value="GT4_PimA-like"/>
    <property type="match status" value="1"/>
</dbReference>
<keyword evidence="3" id="KW-0808">Transferase</keyword>
<evidence type="ECO:0000313" key="3">
    <source>
        <dbReference type="EMBL" id="ADP76999.1"/>
    </source>
</evidence>
<organism evidence="3 4">
    <name type="scientific">Methanothermus fervidus (strain ATCC 43054 / DSM 2088 / JCM 10308 / V24 S)</name>
    <dbReference type="NCBI Taxonomy" id="523846"/>
    <lineage>
        <taxon>Archaea</taxon>
        <taxon>Methanobacteriati</taxon>
        <taxon>Methanobacteriota</taxon>
        <taxon>Methanomada group</taxon>
        <taxon>Methanobacteria</taxon>
        <taxon>Methanobacteriales</taxon>
        <taxon>Methanothermaceae</taxon>
        <taxon>Methanothermus</taxon>
    </lineage>
</organism>
<evidence type="ECO:0000259" key="2">
    <source>
        <dbReference type="Pfam" id="PF13439"/>
    </source>
</evidence>
<dbReference type="CAZy" id="GT4">
    <property type="family name" value="Glycosyltransferase Family 4"/>
</dbReference>
<feature type="domain" description="Glycosyltransferase subfamily 4-like N-terminal" evidence="2">
    <location>
        <begin position="20"/>
        <end position="187"/>
    </location>
</feature>
<dbReference type="SUPFAM" id="SSF53756">
    <property type="entry name" value="UDP-Glycosyltransferase/glycogen phosphorylase"/>
    <property type="match status" value="1"/>
</dbReference>
<dbReference type="GO" id="GO:0016757">
    <property type="term" value="F:glycosyltransferase activity"/>
    <property type="evidence" value="ECO:0007669"/>
    <property type="project" value="InterPro"/>
</dbReference>
<dbReference type="STRING" id="523846.Mfer_0196"/>
<evidence type="ECO:0000313" key="4">
    <source>
        <dbReference type="Proteomes" id="UP000002315"/>
    </source>
</evidence>
<dbReference type="Proteomes" id="UP000002315">
    <property type="component" value="Chromosome"/>
</dbReference>
<dbReference type="Pfam" id="PF13439">
    <property type="entry name" value="Glyco_transf_4"/>
    <property type="match status" value="1"/>
</dbReference>
<sequence length="378" mass="43246">MKIGIVTEYFPRSEKFEIRGGAEGCAFNEALYLSKNHDVIVLTSREKGMPPSYKIGKIKVITCGLERKYTQSGSFFKRIIFMIDAYLKSRKFDFDIVIGYNFITHSIAWLISKSKGIPVVARYHDVWIGEWTKNIGISGIFGEFLERFNLSRNFDAIFAVSNYTKNKLKKYADSNKIEVIPNIVDINVPEVDKSNNPTIVCVSRLVKYKRVEDLIRAIHIIKKDIPNIRCKIVGTGPMLNYLKELTKKLNIEKNIEFCGFIEKHEDVLKIIKSAHVFCIPSIVEGFGIVVIEAMGCQVPFVATKIPAIVESTGMKGGLFFKPTDYVDLANKIKKILTNKRLYTKLKKECKDKYKEYSRDNIGKILEMKLKEILSKPKK</sequence>
<feature type="domain" description="Glycosyl transferase family 1" evidence="1">
    <location>
        <begin position="193"/>
        <end position="349"/>
    </location>
</feature>
<protein>
    <submittedName>
        <fullName evidence="3">Glycosyl transferase group 1</fullName>
    </submittedName>
</protein>
<dbReference type="Gene3D" id="3.40.50.2000">
    <property type="entry name" value="Glycogen Phosphorylase B"/>
    <property type="match status" value="2"/>
</dbReference>
<dbReference type="InterPro" id="IPR050194">
    <property type="entry name" value="Glycosyltransferase_grp1"/>
</dbReference>
<dbReference type="InterPro" id="IPR028098">
    <property type="entry name" value="Glyco_trans_4-like_N"/>
</dbReference>
<name>E3GXG7_METFV</name>
<dbReference type="KEGG" id="mfv:Mfer_0196"/>
<dbReference type="PANTHER" id="PTHR45947:SF3">
    <property type="entry name" value="SULFOQUINOVOSYL TRANSFERASE SQD2"/>
    <property type="match status" value="1"/>
</dbReference>
<dbReference type="InterPro" id="IPR001296">
    <property type="entry name" value="Glyco_trans_1"/>
</dbReference>
<reference evidence="3 4" key="1">
    <citation type="journal article" date="2010" name="Stand. Genomic Sci.">
        <title>Complete genome sequence of Methanothermus fervidus type strain (V24S).</title>
        <authorList>
            <person name="Anderson I."/>
            <person name="Djao O.D."/>
            <person name="Misra M."/>
            <person name="Chertkov O."/>
            <person name="Nolan M."/>
            <person name="Lucas S."/>
            <person name="Lapidus A."/>
            <person name="Del Rio T.G."/>
            <person name="Tice H."/>
            <person name="Cheng J.F."/>
            <person name="Tapia R."/>
            <person name="Han C."/>
            <person name="Goodwin L."/>
            <person name="Pitluck S."/>
            <person name="Liolios K."/>
            <person name="Ivanova N."/>
            <person name="Mavromatis K."/>
            <person name="Mikhailova N."/>
            <person name="Pati A."/>
            <person name="Brambilla E."/>
            <person name="Chen A."/>
            <person name="Palaniappan K."/>
            <person name="Land M."/>
            <person name="Hauser L."/>
            <person name="Chang Y.J."/>
            <person name="Jeffries C.D."/>
            <person name="Sikorski J."/>
            <person name="Spring S."/>
            <person name="Rohde M."/>
            <person name="Eichinger K."/>
            <person name="Huber H."/>
            <person name="Wirth R."/>
            <person name="Goker M."/>
            <person name="Detter J.C."/>
            <person name="Woyke T."/>
            <person name="Bristow J."/>
            <person name="Eisen J.A."/>
            <person name="Markowitz V."/>
            <person name="Hugenholtz P."/>
            <person name="Klenk H.P."/>
            <person name="Kyrpides N.C."/>
        </authorList>
    </citation>
    <scope>NUCLEOTIDE SEQUENCE [LARGE SCALE GENOMIC DNA]</scope>
    <source>
        <strain evidence="4">ATCC 43054 / DSM 2088 / JCM 10308 / V24 S</strain>
    </source>
</reference>
<evidence type="ECO:0000259" key="1">
    <source>
        <dbReference type="Pfam" id="PF00534"/>
    </source>
</evidence>
<proteinExistence type="predicted"/>